<dbReference type="AlphaFoldDB" id="A0A8S9N867"/>
<dbReference type="EMBL" id="QGKX02001621">
    <property type="protein sequence ID" value="KAF3499935.1"/>
    <property type="molecule type" value="Genomic_DNA"/>
</dbReference>
<evidence type="ECO:0000313" key="2">
    <source>
        <dbReference type="Proteomes" id="UP000712600"/>
    </source>
</evidence>
<comment type="caution">
    <text evidence="1">The sequence shown here is derived from an EMBL/GenBank/DDBJ whole genome shotgun (WGS) entry which is preliminary data.</text>
</comment>
<sequence>MKTACRMERTKQERGFRRLLKRQKRVFEELAKWKKLKLKHKSHKRKNKFREIFSGYHLAFIWNSKLVLELTKRNLRGCCKRNGYVIVYWSYKLMHLKGIVKLNCELLLAAGARRRAQSKLKCVVSEKLLSFVKKEWAKVLDWKKHKEKYKHKESDGKNPTEMMTDTCSWLHRWGLLKFTQRKKKKNHSSIMDYGELQGIVITVGIKHKIRMKKRRGRVKMPWRDPRVRKKGMERISKTAGVKCTHKKAQAVAAEKHSTEEEKLESEDKAIGMQWLRTLESMGRKGKEQVESINIQLYDLLGSVFLVEENDDIRFLELVKKSLTVTLLSELRNRVWEPGIVPYVGEWKEFEALSNGVLDGGLSDFWSKLVDVSKGARIIKLRGRHYLPYVSELIALVLFHGTYVMFHSPGPPEWLGIPCYDFKLWKFGSSVDGTFCSGSSPNSKSESCFWSTSPFPLGLEQVKEQRREIQEARCRFEGFDAEQSSRTTRRLFPKRTSV</sequence>
<evidence type="ECO:0000313" key="1">
    <source>
        <dbReference type="EMBL" id="KAF3499935.1"/>
    </source>
</evidence>
<protein>
    <submittedName>
        <fullName evidence="1">Uncharacterized protein</fullName>
    </submittedName>
</protein>
<dbReference type="Proteomes" id="UP000712600">
    <property type="component" value="Unassembled WGS sequence"/>
</dbReference>
<name>A0A8S9N867_BRACR</name>
<reference evidence="1" key="1">
    <citation type="submission" date="2019-12" db="EMBL/GenBank/DDBJ databases">
        <title>Genome sequencing and annotation of Brassica cretica.</title>
        <authorList>
            <person name="Studholme D.J."/>
            <person name="Sarris P."/>
        </authorList>
    </citation>
    <scope>NUCLEOTIDE SEQUENCE</scope>
    <source>
        <strain evidence="1">PFS-109/04</strain>
        <tissue evidence="1">Leaf</tissue>
    </source>
</reference>
<gene>
    <name evidence="1" type="ORF">F2Q69_00042252</name>
</gene>
<accession>A0A8S9N867</accession>
<proteinExistence type="predicted"/>
<organism evidence="1 2">
    <name type="scientific">Brassica cretica</name>
    <name type="common">Mustard</name>
    <dbReference type="NCBI Taxonomy" id="69181"/>
    <lineage>
        <taxon>Eukaryota</taxon>
        <taxon>Viridiplantae</taxon>
        <taxon>Streptophyta</taxon>
        <taxon>Embryophyta</taxon>
        <taxon>Tracheophyta</taxon>
        <taxon>Spermatophyta</taxon>
        <taxon>Magnoliopsida</taxon>
        <taxon>eudicotyledons</taxon>
        <taxon>Gunneridae</taxon>
        <taxon>Pentapetalae</taxon>
        <taxon>rosids</taxon>
        <taxon>malvids</taxon>
        <taxon>Brassicales</taxon>
        <taxon>Brassicaceae</taxon>
        <taxon>Brassiceae</taxon>
        <taxon>Brassica</taxon>
    </lineage>
</organism>